<keyword evidence="2" id="KW-1133">Transmembrane helix</keyword>
<name>A0A8S0TPV0_OLEEU</name>
<keyword evidence="2" id="KW-0812">Transmembrane</keyword>
<feature type="compositionally biased region" description="Polar residues" evidence="1">
    <location>
        <begin position="11"/>
        <end position="22"/>
    </location>
</feature>
<evidence type="ECO:0000256" key="2">
    <source>
        <dbReference type="SAM" id="Phobius"/>
    </source>
</evidence>
<evidence type="ECO:0000256" key="1">
    <source>
        <dbReference type="SAM" id="MobiDB-lite"/>
    </source>
</evidence>
<dbReference type="Proteomes" id="UP000594638">
    <property type="component" value="Unassembled WGS sequence"/>
</dbReference>
<feature type="domain" description="DUF7356" evidence="3">
    <location>
        <begin position="25"/>
        <end position="123"/>
    </location>
</feature>
<sequence>MSPSPSPVPSANSNTRDVQNPVNQPKLDICDMVSDKCHIAGYKITACVPSLGKGSGGSYMLLLNDFESSLKLNIAVRPMNEILENIEIPAHQVKEVNLPQNIVGISSISLSTGNGNCVIHVGDAGSEGFYTKYFTPISGAYLLFATGLLIAGIWACRKLGKRGRHLDGVPYRGLEMGKKDSNSSTSVGTAVHWDQSWNEDWDEEKAMKSPQGSHLGKRLRNGSTLRYIDTD</sequence>
<dbReference type="PANTHER" id="PTHR34200">
    <property type="entry name" value="DENTIN SIALOPHOSPHOPROTEIN-LIKE ISOFORM X1"/>
    <property type="match status" value="1"/>
</dbReference>
<organism evidence="4 5">
    <name type="scientific">Olea europaea subsp. europaea</name>
    <dbReference type="NCBI Taxonomy" id="158383"/>
    <lineage>
        <taxon>Eukaryota</taxon>
        <taxon>Viridiplantae</taxon>
        <taxon>Streptophyta</taxon>
        <taxon>Embryophyta</taxon>
        <taxon>Tracheophyta</taxon>
        <taxon>Spermatophyta</taxon>
        <taxon>Magnoliopsida</taxon>
        <taxon>eudicotyledons</taxon>
        <taxon>Gunneridae</taxon>
        <taxon>Pentapetalae</taxon>
        <taxon>asterids</taxon>
        <taxon>lamiids</taxon>
        <taxon>Lamiales</taxon>
        <taxon>Oleaceae</taxon>
        <taxon>Oleeae</taxon>
        <taxon>Olea</taxon>
    </lineage>
</organism>
<dbReference type="Pfam" id="PF24053">
    <property type="entry name" value="DUF7356"/>
    <property type="match status" value="1"/>
</dbReference>
<proteinExistence type="predicted"/>
<comment type="caution">
    <text evidence="4">The sequence shown here is derived from an EMBL/GenBank/DDBJ whole genome shotgun (WGS) entry which is preliminary data.</text>
</comment>
<evidence type="ECO:0000313" key="4">
    <source>
        <dbReference type="EMBL" id="CAA3005348.1"/>
    </source>
</evidence>
<keyword evidence="2" id="KW-0472">Membrane</keyword>
<dbReference type="InterPro" id="IPR055780">
    <property type="entry name" value="DUF7356"/>
</dbReference>
<accession>A0A8S0TPV0</accession>
<dbReference type="Gramene" id="OE9A119189T1">
    <property type="protein sequence ID" value="OE9A119189C1"/>
    <property type="gene ID" value="OE9A119189"/>
</dbReference>
<gene>
    <name evidence="4" type="ORF">OLEA9_A119189</name>
</gene>
<reference evidence="4 5" key="1">
    <citation type="submission" date="2019-12" db="EMBL/GenBank/DDBJ databases">
        <authorList>
            <person name="Alioto T."/>
            <person name="Alioto T."/>
            <person name="Gomez Garrido J."/>
        </authorList>
    </citation>
    <scope>NUCLEOTIDE SEQUENCE [LARGE SCALE GENOMIC DNA]</scope>
</reference>
<dbReference type="EMBL" id="CACTIH010007244">
    <property type="protein sequence ID" value="CAA3005348.1"/>
    <property type="molecule type" value="Genomic_DNA"/>
</dbReference>
<evidence type="ECO:0000313" key="5">
    <source>
        <dbReference type="Proteomes" id="UP000594638"/>
    </source>
</evidence>
<evidence type="ECO:0000259" key="3">
    <source>
        <dbReference type="Pfam" id="PF24053"/>
    </source>
</evidence>
<feature type="region of interest" description="Disordered" evidence="1">
    <location>
        <begin position="1"/>
        <end position="22"/>
    </location>
</feature>
<protein>
    <submittedName>
        <fullName evidence="4">Transcription factor MYB44</fullName>
    </submittedName>
</protein>
<dbReference type="OrthoDB" id="785602at2759"/>
<keyword evidence="5" id="KW-1185">Reference proteome</keyword>
<feature type="transmembrane region" description="Helical" evidence="2">
    <location>
        <begin position="133"/>
        <end position="156"/>
    </location>
</feature>
<dbReference type="PANTHER" id="PTHR34200:SF9">
    <property type="match status" value="1"/>
</dbReference>
<dbReference type="AlphaFoldDB" id="A0A8S0TPV0"/>